<protein>
    <recommendedName>
        <fullName evidence="3">Nudix hydrolase domain-containing protein</fullName>
    </recommendedName>
</protein>
<dbReference type="AlphaFoldDB" id="A0A2H0YW83"/>
<keyword evidence="2" id="KW-0378">Hydrolase</keyword>
<dbReference type="SUPFAM" id="SSF55811">
    <property type="entry name" value="Nudix"/>
    <property type="match status" value="1"/>
</dbReference>
<sequence>MQPKIIIAAGPVIVEHNKVLLNQHGDSNEWKFCGGKVESFEENLIEAAEREVKEEMGIEIDVLIEEPFITYTKKETEEGAVDVILVHYGARRVGEIKPGKDIREWQWFDTNNLPKNVASNIIPVLKHFGYLK</sequence>
<dbReference type="InterPro" id="IPR000086">
    <property type="entry name" value="NUDIX_hydrolase_dom"/>
</dbReference>
<dbReference type="CDD" id="cd02883">
    <property type="entry name" value="NUDIX_Hydrolase"/>
    <property type="match status" value="1"/>
</dbReference>
<evidence type="ECO:0000313" key="4">
    <source>
        <dbReference type="EMBL" id="PIS42740.1"/>
    </source>
</evidence>
<evidence type="ECO:0000256" key="2">
    <source>
        <dbReference type="ARBA" id="ARBA00022801"/>
    </source>
</evidence>
<gene>
    <name evidence="4" type="ORF">COT24_01960</name>
</gene>
<evidence type="ECO:0000313" key="5">
    <source>
        <dbReference type="Proteomes" id="UP000231542"/>
    </source>
</evidence>
<name>A0A2H0YW83_9BACT</name>
<reference evidence="4 5" key="1">
    <citation type="submission" date="2017-09" db="EMBL/GenBank/DDBJ databases">
        <title>Depth-based differentiation of microbial function through sediment-hosted aquifers and enrichment of novel symbionts in the deep terrestrial subsurface.</title>
        <authorList>
            <person name="Probst A.J."/>
            <person name="Ladd B."/>
            <person name="Jarett J.K."/>
            <person name="Geller-Mcgrath D.E."/>
            <person name="Sieber C.M."/>
            <person name="Emerson J.B."/>
            <person name="Anantharaman K."/>
            <person name="Thomas B.C."/>
            <person name="Malmstrom R."/>
            <person name="Stieglmeier M."/>
            <person name="Klingl A."/>
            <person name="Woyke T."/>
            <person name="Ryan C.M."/>
            <person name="Banfield J.F."/>
        </authorList>
    </citation>
    <scope>NUCLEOTIDE SEQUENCE [LARGE SCALE GENOMIC DNA]</scope>
    <source>
        <strain evidence="4">CG08_land_8_20_14_0_20_40_16</strain>
    </source>
</reference>
<dbReference type="Pfam" id="PF00293">
    <property type="entry name" value="NUDIX"/>
    <property type="match status" value="1"/>
</dbReference>
<accession>A0A2H0YW83</accession>
<evidence type="ECO:0000259" key="3">
    <source>
        <dbReference type="PROSITE" id="PS51462"/>
    </source>
</evidence>
<dbReference type="PANTHER" id="PTHR43046">
    <property type="entry name" value="GDP-MANNOSE MANNOSYL HYDROLASE"/>
    <property type="match status" value="1"/>
</dbReference>
<comment type="caution">
    <text evidence="4">The sequence shown here is derived from an EMBL/GenBank/DDBJ whole genome shotgun (WGS) entry which is preliminary data.</text>
</comment>
<dbReference type="InterPro" id="IPR015797">
    <property type="entry name" value="NUDIX_hydrolase-like_dom_sf"/>
</dbReference>
<dbReference type="PROSITE" id="PS51462">
    <property type="entry name" value="NUDIX"/>
    <property type="match status" value="1"/>
</dbReference>
<organism evidence="4 5">
    <name type="scientific">Candidatus Kerfeldbacteria bacterium CG08_land_8_20_14_0_20_40_16</name>
    <dbReference type="NCBI Taxonomy" id="2014244"/>
    <lineage>
        <taxon>Bacteria</taxon>
        <taxon>Candidatus Kerfeldiibacteriota</taxon>
    </lineage>
</organism>
<dbReference type="GO" id="GO:0016787">
    <property type="term" value="F:hydrolase activity"/>
    <property type="evidence" value="ECO:0007669"/>
    <property type="project" value="UniProtKB-KW"/>
</dbReference>
<dbReference type="Gene3D" id="3.90.79.10">
    <property type="entry name" value="Nucleoside Triphosphate Pyrophosphohydrolase"/>
    <property type="match status" value="1"/>
</dbReference>
<dbReference type="EMBL" id="PEXU01000023">
    <property type="protein sequence ID" value="PIS42740.1"/>
    <property type="molecule type" value="Genomic_DNA"/>
</dbReference>
<proteinExistence type="predicted"/>
<dbReference type="Proteomes" id="UP000231542">
    <property type="component" value="Unassembled WGS sequence"/>
</dbReference>
<evidence type="ECO:0000256" key="1">
    <source>
        <dbReference type="ARBA" id="ARBA00001946"/>
    </source>
</evidence>
<dbReference type="PANTHER" id="PTHR43046:SF14">
    <property type="entry name" value="MUTT_NUDIX FAMILY PROTEIN"/>
    <property type="match status" value="1"/>
</dbReference>
<feature type="domain" description="Nudix hydrolase" evidence="3">
    <location>
        <begin position="3"/>
        <end position="130"/>
    </location>
</feature>
<comment type="cofactor">
    <cofactor evidence="1">
        <name>Mg(2+)</name>
        <dbReference type="ChEBI" id="CHEBI:18420"/>
    </cofactor>
</comment>